<accession>A0ACA9LMK1</accession>
<reference evidence="1" key="1">
    <citation type="submission" date="2021-06" db="EMBL/GenBank/DDBJ databases">
        <authorList>
            <person name="Kallberg Y."/>
            <person name="Tangrot J."/>
            <person name="Rosling A."/>
        </authorList>
    </citation>
    <scope>NUCLEOTIDE SEQUENCE</scope>
    <source>
        <strain evidence="1">CL356</strain>
    </source>
</reference>
<protein>
    <submittedName>
        <fullName evidence="1">11483_t:CDS:1</fullName>
    </submittedName>
</protein>
<evidence type="ECO:0000313" key="2">
    <source>
        <dbReference type="Proteomes" id="UP000789525"/>
    </source>
</evidence>
<dbReference type="Proteomes" id="UP000789525">
    <property type="component" value="Unassembled WGS sequence"/>
</dbReference>
<proteinExistence type="predicted"/>
<sequence>MEEDDDVTLVGSPPGTCCPNSPTFGPMPNSLDIPSGSPTPSSSPSSYIKPALKKPVERDPFKDLLEMMLIDANVQKIRRRTTSHPIEPKQKKSLRFSRNLEQVHYTPTHYTIQPAPPHTRRRMSNPFFTKMEEDGVAEGYEQMLARARESKHSGKINIPFAKDGSWIGGNSLDDEDDEFVMPPQLVKSPPRNISRGMPQRRSVAMPAAYTVASARKFVSPPAPVIGAPRNAIEVKHVTNRRVDHETRDSGVVERCVNIASNVKDVVSWCGSMLWNSTVF</sequence>
<comment type="caution">
    <text evidence="1">The sequence shown here is derived from an EMBL/GenBank/DDBJ whole genome shotgun (WGS) entry which is preliminary data.</text>
</comment>
<gene>
    <name evidence="1" type="ORF">ACOLOM_LOCUS4424</name>
</gene>
<name>A0ACA9LMK1_9GLOM</name>
<keyword evidence="2" id="KW-1185">Reference proteome</keyword>
<dbReference type="EMBL" id="CAJVPT010007273">
    <property type="protein sequence ID" value="CAG8539733.1"/>
    <property type="molecule type" value="Genomic_DNA"/>
</dbReference>
<organism evidence="1 2">
    <name type="scientific">Acaulospora colombiana</name>
    <dbReference type="NCBI Taxonomy" id="27376"/>
    <lineage>
        <taxon>Eukaryota</taxon>
        <taxon>Fungi</taxon>
        <taxon>Fungi incertae sedis</taxon>
        <taxon>Mucoromycota</taxon>
        <taxon>Glomeromycotina</taxon>
        <taxon>Glomeromycetes</taxon>
        <taxon>Diversisporales</taxon>
        <taxon>Acaulosporaceae</taxon>
        <taxon>Acaulospora</taxon>
    </lineage>
</organism>
<evidence type="ECO:0000313" key="1">
    <source>
        <dbReference type="EMBL" id="CAG8539733.1"/>
    </source>
</evidence>